<keyword evidence="2" id="KW-1185">Reference proteome</keyword>
<dbReference type="CDD" id="cd06587">
    <property type="entry name" value="VOC"/>
    <property type="match status" value="1"/>
</dbReference>
<dbReference type="RefSeq" id="WP_190892795.1">
    <property type="nucleotide sequence ID" value="NZ_JACWZY010000055.1"/>
</dbReference>
<organism evidence="1 2">
    <name type="scientific">Spirosoma profusum</name>
    <dbReference type="NCBI Taxonomy" id="2771354"/>
    <lineage>
        <taxon>Bacteria</taxon>
        <taxon>Pseudomonadati</taxon>
        <taxon>Bacteroidota</taxon>
        <taxon>Cytophagia</taxon>
        <taxon>Cytophagales</taxon>
        <taxon>Cytophagaceae</taxon>
        <taxon>Spirosoma</taxon>
    </lineage>
</organism>
<evidence type="ECO:0000313" key="1">
    <source>
        <dbReference type="EMBL" id="MBD2705413.1"/>
    </source>
</evidence>
<dbReference type="Gene3D" id="3.10.180.10">
    <property type="entry name" value="2,3-Dihydroxybiphenyl 1,2-Dioxygenase, domain 1"/>
    <property type="match status" value="1"/>
</dbReference>
<reference evidence="1" key="1">
    <citation type="submission" date="2020-09" db="EMBL/GenBank/DDBJ databases">
        <authorList>
            <person name="Kim M.K."/>
        </authorList>
    </citation>
    <scope>NUCLEOTIDE SEQUENCE</scope>
    <source>
        <strain evidence="1">BT702</strain>
    </source>
</reference>
<dbReference type="SUPFAM" id="SSF54593">
    <property type="entry name" value="Glyoxalase/Bleomycin resistance protein/Dihydroxybiphenyl dioxygenase"/>
    <property type="match status" value="1"/>
</dbReference>
<evidence type="ECO:0000313" key="2">
    <source>
        <dbReference type="Proteomes" id="UP000598820"/>
    </source>
</evidence>
<sequence>MFISRSNGLWQIKLGLNGQGKDLFVGIPVSNYAKSLDWYQRLFGCEPSFLPNDVEAVWQLAEHLFTYIIGHNQTNSRAAGAGKFPTYA</sequence>
<proteinExistence type="predicted"/>
<dbReference type="Proteomes" id="UP000598820">
    <property type="component" value="Unassembled WGS sequence"/>
</dbReference>
<dbReference type="InterPro" id="IPR029068">
    <property type="entry name" value="Glyas_Bleomycin-R_OHBP_Dase"/>
</dbReference>
<accession>A0A927GAG7</accession>
<gene>
    <name evidence="1" type="ORF">IC229_32685</name>
</gene>
<protein>
    <submittedName>
        <fullName evidence="1">VOC family protein</fullName>
    </submittedName>
</protein>
<dbReference type="EMBL" id="JACWZY010000055">
    <property type="protein sequence ID" value="MBD2705413.1"/>
    <property type="molecule type" value="Genomic_DNA"/>
</dbReference>
<dbReference type="AlphaFoldDB" id="A0A927GAG7"/>
<comment type="caution">
    <text evidence="1">The sequence shown here is derived from an EMBL/GenBank/DDBJ whole genome shotgun (WGS) entry which is preliminary data.</text>
</comment>
<name>A0A927GAG7_9BACT</name>